<keyword evidence="2" id="KW-1185">Reference proteome</keyword>
<accession>A0A371GC72</accession>
<evidence type="ECO:0000313" key="2">
    <source>
        <dbReference type="Proteomes" id="UP000257109"/>
    </source>
</evidence>
<dbReference type="Proteomes" id="UP000257109">
    <property type="component" value="Unassembled WGS sequence"/>
</dbReference>
<evidence type="ECO:0000313" key="1">
    <source>
        <dbReference type="EMBL" id="RDX88162.1"/>
    </source>
</evidence>
<dbReference type="EMBL" id="QJKJ01006034">
    <property type="protein sequence ID" value="RDX88162.1"/>
    <property type="molecule type" value="Genomic_DNA"/>
</dbReference>
<proteinExistence type="predicted"/>
<comment type="caution">
    <text evidence="1">The sequence shown here is derived from an EMBL/GenBank/DDBJ whole genome shotgun (WGS) entry which is preliminary data.</text>
</comment>
<feature type="non-terminal residue" evidence="1">
    <location>
        <position position="1"/>
    </location>
</feature>
<protein>
    <submittedName>
        <fullName evidence="1">Uncharacterized protein</fullName>
    </submittedName>
</protein>
<reference evidence="1" key="1">
    <citation type="submission" date="2018-05" db="EMBL/GenBank/DDBJ databases">
        <title>Draft genome of Mucuna pruriens seed.</title>
        <authorList>
            <person name="Nnadi N.E."/>
            <person name="Vos R."/>
            <person name="Hasami M.H."/>
            <person name="Devisetty U.K."/>
            <person name="Aguiy J.C."/>
        </authorList>
    </citation>
    <scope>NUCLEOTIDE SEQUENCE [LARGE SCALE GENOMIC DNA]</scope>
    <source>
        <strain evidence="1">JCA_2017</strain>
    </source>
</reference>
<sequence length="178" mass="20132">MSLTQLDEVLEELTLGFFMNGLNGVIRRKVRTHDSQTVTKEIHLARRVKNEIYGESMGFVSKNNSKGPIFRIVRGVGGGTILEQFKKTSFERENFMKIPQSIGVLTKAKIHNPIIFKMTTIHLFLVQALQLAMQEIHNLGIGGHDTYLTKSMSRGEKRDIVFNVDNNLCHSTSVSKEN</sequence>
<organism evidence="1 2">
    <name type="scientific">Mucuna pruriens</name>
    <name type="common">Velvet bean</name>
    <name type="synonym">Dolichos pruriens</name>
    <dbReference type="NCBI Taxonomy" id="157652"/>
    <lineage>
        <taxon>Eukaryota</taxon>
        <taxon>Viridiplantae</taxon>
        <taxon>Streptophyta</taxon>
        <taxon>Embryophyta</taxon>
        <taxon>Tracheophyta</taxon>
        <taxon>Spermatophyta</taxon>
        <taxon>Magnoliopsida</taxon>
        <taxon>eudicotyledons</taxon>
        <taxon>Gunneridae</taxon>
        <taxon>Pentapetalae</taxon>
        <taxon>rosids</taxon>
        <taxon>fabids</taxon>
        <taxon>Fabales</taxon>
        <taxon>Fabaceae</taxon>
        <taxon>Papilionoideae</taxon>
        <taxon>50 kb inversion clade</taxon>
        <taxon>NPAAA clade</taxon>
        <taxon>indigoferoid/millettioid clade</taxon>
        <taxon>Phaseoleae</taxon>
        <taxon>Mucuna</taxon>
    </lineage>
</organism>
<gene>
    <name evidence="1" type="ORF">CR513_30278</name>
</gene>
<dbReference type="AlphaFoldDB" id="A0A371GC72"/>
<name>A0A371GC72_MUCPR</name>